<protein>
    <recommendedName>
        <fullName evidence="4">Osmotin, thaumatin-like protein</fullName>
    </recommendedName>
</protein>
<evidence type="ECO:0000313" key="3">
    <source>
        <dbReference type="Proteomes" id="UP000245768"/>
    </source>
</evidence>
<dbReference type="GeneID" id="37047764"/>
<sequence length="182" mass="19945">MALLLFSFLSFLAVLNLVLTPPTSALPKRSNKPEISMTIYNNCQQAFTPRFSSAPSPSFQAREIGSKDSHVFTFDSQSLWKGQIWAPLPGRASGATTRAEIDFDSGDYDIVLDKGFNVAVYLEHQGKKYEDSCNAAVCSDANCTDAYRKESGLLQGTRQGDSTQAPNHACPADFLTWVVSFC</sequence>
<dbReference type="EMBL" id="KZ819636">
    <property type="protein sequence ID" value="PWN89896.1"/>
    <property type="molecule type" value="Genomic_DNA"/>
</dbReference>
<proteinExistence type="predicted"/>
<dbReference type="Gene3D" id="2.60.110.10">
    <property type="entry name" value="Thaumatin"/>
    <property type="match status" value="1"/>
</dbReference>
<dbReference type="AlphaFoldDB" id="A0A316YLF8"/>
<organism evidence="2 3">
    <name type="scientific">Acaromyces ingoldii</name>
    <dbReference type="NCBI Taxonomy" id="215250"/>
    <lineage>
        <taxon>Eukaryota</taxon>
        <taxon>Fungi</taxon>
        <taxon>Dikarya</taxon>
        <taxon>Basidiomycota</taxon>
        <taxon>Ustilaginomycotina</taxon>
        <taxon>Exobasidiomycetes</taxon>
        <taxon>Exobasidiales</taxon>
        <taxon>Cryptobasidiaceae</taxon>
        <taxon>Acaromyces</taxon>
    </lineage>
</organism>
<accession>A0A316YLF8</accession>
<evidence type="ECO:0000256" key="1">
    <source>
        <dbReference type="SAM" id="SignalP"/>
    </source>
</evidence>
<dbReference type="RefSeq" id="XP_025377094.1">
    <property type="nucleotide sequence ID" value="XM_025525848.1"/>
</dbReference>
<dbReference type="OrthoDB" id="2546510at2759"/>
<feature type="chain" id="PRO_5016451105" description="Osmotin, thaumatin-like protein" evidence="1">
    <location>
        <begin position="26"/>
        <end position="182"/>
    </location>
</feature>
<name>A0A316YLF8_9BASI</name>
<gene>
    <name evidence="2" type="ORF">FA10DRAFT_99885</name>
</gene>
<dbReference type="Proteomes" id="UP000245768">
    <property type="component" value="Unassembled WGS sequence"/>
</dbReference>
<dbReference type="InterPro" id="IPR037176">
    <property type="entry name" value="Osmotin/thaumatin-like_sf"/>
</dbReference>
<dbReference type="SUPFAM" id="SSF49870">
    <property type="entry name" value="Osmotin, thaumatin-like protein"/>
    <property type="match status" value="1"/>
</dbReference>
<keyword evidence="3" id="KW-1185">Reference proteome</keyword>
<feature type="signal peptide" evidence="1">
    <location>
        <begin position="1"/>
        <end position="25"/>
    </location>
</feature>
<dbReference type="InParanoid" id="A0A316YLF8"/>
<evidence type="ECO:0008006" key="4">
    <source>
        <dbReference type="Google" id="ProtNLM"/>
    </source>
</evidence>
<keyword evidence="1" id="KW-0732">Signal</keyword>
<evidence type="ECO:0000313" key="2">
    <source>
        <dbReference type="EMBL" id="PWN89896.1"/>
    </source>
</evidence>
<reference evidence="2 3" key="1">
    <citation type="journal article" date="2018" name="Mol. Biol. Evol.">
        <title>Broad Genomic Sampling Reveals a Smut Pathogenic Ancestry of the Fungal Clade Ustilaginomycotina.</title>
        <authorList>
            <person name="Kijpornyongpan T."/>
            <person name="Mondo S.J."/>
            <person name="Barry K."/>
            <person name="Sandor L."/>
            <person name="Lee J."/>
            <person name="Lipzen A."/>
            <person name="Pangilinan J."/>
            <person name="LaButti K."/>
            <person name="Hainaut M."/>
            <person name="Henrissat B."/>
            <person name="Grigoriev I.V."/>
            <person name="Spatafora J.W."/>
            <person name="Aime M.C."/>
        </authorList>
    </citation>
    <scope>NUCLEOTIDE SEQUENCE [LARGE SCALE GENOMIC DNA]</scope>
    <source>
        <strain evidence="2 3">MCA 4198</strain>
    </source>
</reference>